<feature type="non-terminal residue" evidence="3">
    <location>
        <position position="1"/>
    </location>
</feature>
<dbReference type="Gramene" id="TVU01355">
    <property type="protein sequence ID" value="TVU01355"/>
    <property type="gene ID" value="EJB05_53198"/>
</dbReference>
<accession>A0A5J9SQT7</accession>
<proteinExistence type="predicted"/>
<dbReference type="Gramene" id="TVU51368">
    <property type="protein sequence ID" value="TVU51368"/>
    <property type="gene ID" value="EJB05_02793"/>
</dbReference>
<feature type="compositionally biased region" description="Pro residues" evidence="1">
    <location>
        <begin position="10"/>
        <end position="20"/>
    </location>
</feature>
<keyword evidence="5" id="KW-1185">Reference proteome</keyword>
<dbReference type="PANTHER" id="PTHR36789:SF1">
    <property type="entry name" value="TRANSMEMBRANE PROTEIN"/>
    <property type="match status" value="1"/>
</dbReference>
<dbReference type="AlphaFoldDB" id="A0A5J9SQT7"/>
<feature type="transmembrane region" description="Helical" evidence="2">
    <location>
        <begin position="123"/>
        <end position="148"/>
    </location>
</feature>
<dbReference type="Proteomes" id="UP000324897">
    <property type="component" value="Chromosome 6"/>
</dbReference>
<protein>
    <submittedName>
        <fullName evidence="3">Uncharacterized protein</fullName>
    </submittedName>
</protein>
<evidence type="ECO:0000313" key="4">
    <source>
        <dbReference type="EMBL" id="TVU51368.1"/>
    </source>
</evidence>
<feature type="compositionally biased region" description="Low complexity" evidence="1">
    <location>
        <begin position="21"/>
        <end position="32"/>
    </location>
</feature>
<keyword evidence="2" id="KW-0812">Transmembrane</keyword>
<feature type="compositionally biased region" description="Gly residues" evidence="1">
    <location>
        <begin position="50"/>
        <end position="64"/>
    </location>
</feature>
<reference evidence="3 5" key="1">
    <citation type="journal article" date="2019" name="Sci. Rep.">
        <title>A high-quality genome of Eragrostis curvula grass provides insights into Poaceae evolution and supports new strategies to enhance forage quality.</title>
        <authorList>
            <person name="Carballo J."/>
            <person name="Santos B.A.C.M."/>
            <person name="Zappacosta D."/>
            <person name="Garbus I."/>
            <person name="Selva J.P."/>
            <person name="Gallo C.A."/>
            <person name="Diaz A."/>
            <person name="Albertini E."/>
            <person name="Caccamo M."/>
            <person name="Echenique V."/>
        </authorList>
    </citation>
    <scope>NUCLEOTIDE SEQUENCE [LARGE SCALE GENOMIC DNA]</scope>
    <source>
        <strain evidence="5">cv. Victoria</strain>
        <tissue evidence="3">Leaf</tissue>
    </source>
</reference>
<feature type="region of interest" description="Disordered" evidence="1">
    <location>
        <begin position="1"/>
        <end position="80"/>
    </location>
</feature>
<sequence>MAALAGTLAPPLPLPLPPRPLLNARLPNPTTLSSLRPQGPRLAVARAASGGNGNGNGNGDGDGSGPLAEGEDKEQQSRPSFPALSDIRLGDLLSPEPSNAVAVVLTGALAWAGGSLLLQLTLIFFSIFTAAIKYSFIAAILLLILLALL</sequence>
<evidence type="ECO:0000256" key="2">
    <source>
        <dbReference type="SAM" id="Phobius"/>
    </source>
</evidence>
<dbReference type="EMBL" id="RWGY01000002">
    <property type="protein sequence ID" value="TVU51368.1"/>
    <property type="molecule type" value="Genomic_DNA"/>
</dbReference>
<organism evidence="3 5">
    <name type="scientific">Eragrostis curvula</name>
    <name type="common">weeping love grass</name>
    <dbReference type="NCBI Taxonomy" id="38414"/>
    <lineage>
        <taxon>Eukaryota</taxon>
        <taxon>Viridiplantae</taxon>
        <taxon>Streptophyta</taxon>
        <taxon>Embryophyta</taxon>
        <taxon>Tracheophyta</taxon>
        <taxon>Spermatophyta</taxon>
        <taxon>Magnoliopsida</taxon>
        <taxon>Liliopsida</taxon>
        <taxon>Poales</taxon>
        <taxon>Poaceae</taxon>
        <taxon>PACMAD clade</taxon>
        <taxon>Chloridoideae</taxon>
        <taxon>Eragrostideae</taxon>
        <taxon>Eragrostidinae</taxon>
        <taxon>Eragrostis</taxon>
    </lineage>
</organism>
<keyword evidence="2" id="KW-0472">Membrane</keyword>
<dbReference type="OrthoDB" id="1922241at2759"/>
<evidence type="ECO:0000313" key="5">
    <source>
        <dbReference type="Proteomes" id="UP000324897"/>
    </source>
</evidence>
<evidence type="ECO:0000256" key="1">
    <source>
        <dbReference type="SAM" id="MobiDB-lite"/>
    </source>
</evidence>
<name>A0A5J9SQT7_9POAL</name>
<comment type="caution">
    <text evidence="3">The sequence shown here is derived from an EMBL/GenBank/DDBJ whole genome shotgun (WGS) entry which is preliminary data.</text>
</comment>
<gene>
    <name evidence="4" type="ORF">EJB05_02793</name>
    <name evidence="3" type="ORF">EJB05_53198</name>
</gene>
<dbReference type="EMBL" id="RWGY01000455">
    <property type="protein sequence ID" value="TVU01355.1"/>
    <property type="molecule type" value="Genomic_DNA"/>
</dbReference>
<evidence type="ECO:0000313" key="3">
    <source>
        <dbReference type="EMBL" id="TVU01355.1"/>
    </source>
</evidence>
<dbReference type="PANTHER" id="PTHR36789">
    <property type="entry name" value="TRANSMEMBRANE PROTEIN"/>
    <property type="match status" value="1"/>
</dbReference>
<keyword evidence="2" id="KW-1133">Transmembrane helix</keyword>